<dbReference type="Proteomes" id="UP000515123">
    <property type="component" value="Linkage group 13"/>
</dbReference>
<dbReference type="GO" id="GO:0000124">
    <property type="term" value="C:SAGA complex"/>
    <property type="evidence" value="ECO:0007669"/>
    <property type="project" value="InterPro"/>
</dbReference>
<dbReference type="GeneID" id="109719403"/>
<dbReference type="OrthoDB" id="21678at2759"/>
<dbReference type="InterPro" id="IPR037804">
    <property type="entry name" value="SGF73"/>
</dbReference>
<evidence type="ECO:0000256" key="1">
    <source>
        <dbReference type="SAM" id="MobiDB-lite"/>
    </source>
</evidence>
<proteinExistence type="predicted"/>
<sequence length="393" mass="43663">MVCMLGHGRMATMVRLLTIENCSDITPEEMTREKIAAQIIHKEFLEADDANLLEEEDMHVFDCRPLTDPLHLVRCNACKKPIKESQYAAHAERCRSFSSNRDSVVELDGDSGHKKPLRKGRKISQSSNGNQRLHVDEKQKSESMNRNDGGGSQSNFENQSTLHSTHSGEAPRTMRSLDHITTVNASENGHGDAPVPLATKIYHSQGNYRLRLKLGHLYRATSGIENSSNYESSNAVEDGMSAPPVFNKLPHEAQKDNFPQMKKDAYSLGVVCDSDQLTRQSSELHADLSGELTSAISLPNQVQRTNFSRLEQPVAAAPKGMTKVKYHGTAYSYSGSSVFDSVKEQLGSSRPLQYFAARRLENSYLGIFGIMPTWGREFSGWLSQPYPGTAIQV</sequence>
<feature type="compositionally biased region" description="Polar residues" evidence="1">
    <location>
        <begin position="153"/>
        <end position="167"/>
    </location>
</feature>
<protein>
    <submittedName>
        <fullName evidence="3">Uncharacterized protein LOC109719403 isoform X1</fullName>
    </submittedName>
</protein>
<dbReference type="RefSeq" id="XP_020101643.1">
    <property type="nucleotide sequence ID" value="XM_020246054.1"/>
</dbReference>
<reference evidence="2" key="1">
    <citation type="journal article" date="2015" name="Nat. Genet.">
        <title>The pineapple genome and the evolution of CAM photosynthesis.</title>
        <authorList>
            <person name="Ming R."/>
            <person name="VanBuren R."/>
            <person name="Wai C.M."/>
            <person name="Tang H."/>
            <person name="Schatz M.C."/>
            <person name="Bowers J.E."/>
            <person name="Lyons E."/>
            <person name="Wang M.L."/>
            <person name="Chen J."/>
            <person name="Biggers E."/>
            <person name="Zhang J."/>
            <person name="Huang L."/>
            <person name="Zhang L."/>
            <person name="Miao W."/>
            <person name="Zhang J."/>
            <person name="Ye Z."/>
            <person name="Miao C."/>
            <person name="Lin Z."/>
            <person name="Wang H."/>
            <person name="Zhou H."/>
            <person name="Yim W.C."/>
            <person name="Priest H.D."/>
            <person name="Zheng C."/>
            <person name="Woodhouse M."/>
            <person name="Edger P.P."/>
            <person name="Guyot R."/>
            <person name="Guo H.B."/>
            <person name="Guo H."/>
            <person name="Zheng G."/>
            <person name="Singh R."/>
            <person name="Sharma A."/>
            <person name="Min X."/>
            <person name="Zheng Y."/>
            <person name="Lee H."/>
            <person name="Gurtowski J."/>
            <person name="Sedlazeck F.J."/>
            <person name="Harkess A."/>
            <person name="McKain M.R."/>
            <person name="Liao Z."/>
            <person name="Fang J."/>
            <person name="Liu J."/>
            <person name="Zhang X."/>
            <person name="Zhang Q."/>
            <person name="Hu W."/>
            <person name="Qin Y."/>
            <person name="Wang K."/>
            <person name="Chen L.Y."/>
            <person name="Shirley N."/>
            <person name="Lin Y.R."/>
            <person name="Liu L.Y."/>
            <person name="Hernandez A.G."/>
            <person name="Wright C.L."/>
            <person name="Bulone V."/>
            <person name="Tuskan G.A."/>
            <person name="Heath K."/>
            <person name="Zee F."/>
            <person name="Moore P.H."/>
            <person name="Sunkar R."/>
            <person name="Leebens-Mack J.H."/>
            <person name="Mockler T."/>
            <person name="Bennetzen J.L."/>
            <person name="Freeling M."/>
            <person name="Sankoff D."/>
            <person name="Paterson A.H."/>
            <person name="Zhu X."/>
            <person name="Yang X."/>
            <person name="Smith J.A."/>
            <person name="Cushman J.C."/>
            <person name="Paull R.E."/>
            <person name="Yu Q."/>
        </authorList>
    </citation>
    <scope>NUCLEOTIDE SEQUENCE [LARGE SCALE GENOMIC DNA]</scope>
    <source>
        <strain evidence="2">cv. F153</strain>
    </source>
</reference>
<organism evidence="2 3">
    <name type="scientific">Ananas comosus</name>
    <name type="common">Pineapple</name>
    <name type="synonym">Ananas ananas</name>
    <dbReference type="NCBI Taxonomy" id="4615"/>
    <lineage>
        <taxon>Eukaryota</taxon>
        <taxon>Viridiplantae</taxon>
        <taxon>Streptophyta</taxon>
        <taxon>Embryophyta</taxon>
        <taxon>Tracheophyta</taxon>
        <taxon>Spermatophyta</taxon>
        <taxon>Magnoliopsida</taxon>
        <taxon>Liliopsida</taxon>
        <taxon>Poales</taxon>
        <taxon>Bromeliaceae</taxon>
        <taxon>Bromelioideae</taxon>
        <taxon>Ananas</taxon>
    </lineage>
</organism>
<keyword evidence="2" id="KW-1185">Reference proteome</keyword>
<dbReference type="PANTHER" id="PTHR47805">
    <property type="entry name" value="SAGA-ASSOCIATED FACTOR 73"/>
    <property type="match status" value="1"/>
</dbReference>
<dbReference type="AlphaFoldDB" id="A0A6P5G799"/>
<name>A0A6P5G799_ANACO</name>
<evidence type="ECO:0000313" key="3">
    <source>
        <dbReference type="RefSeq" id="XP_020101643.1"/>
    </source>
</evidence>
<feature type="compositionally biased region" description="Basic and acidic residues" evidence="1">
    <location>
        <begin position="133"/>
        <end position="145"/>
    </location>
</feature>
<dbReference type="PANTHER" id="PTHR47805:SF1">
    <property type="entry name" value="SAGA-ASSOCIATED FACTOR 73"/>
    <property type="match status" value="1"/>
</dbReference>
<evidence type="ECO:0000313" key="2">
    <source>
        <dbReference type="Proteomes" id="UP000515123"/>
    </source>
</evidence>
<reference evidence="3" key="2">
    <citation type="submission" date="2025-08" db="UniProtKB">
        <authorList>
            <consortium name="RefSeq"/>
        </authorList>
    </citation>
    <scope>IDENTIFICATION</scope>
    <source>
        <tissue evidence="3">Leaf</tissue>
    </source>
</reference>
<gene>
    <name evidence="3" type="primary">LOC109719403</name>
</gene>
<accession>A0A6P5G799</accession>
<feature type="region of interest" description="Disordered" evidence="1">
    <location>
        <begin position="103"/>
        <end position="172"/>
    </location>
</feature>